<dbReference type="Proteomes" id="UP000242519">
    <property type="component" value="Unassembled WGS sequence"/>
</dbReference>
<reference evidence="2 3" key="1">
    <citation type="submission" date="2017-04" db="EMBL/GenBank/DDBJ databases">
        <title>Draft genome sequence of Marssonina coronaria NL1: causal agent of apple blotch.</title>
        <authorList>
            <person name="Cheng Q."/>
        </authorList>
    </citation>
    <scope>NUCLEOTIDE SEQUENCE [LARGE SCALE GENOMIC DNA]</scope>
    <source>
        <strain evidence="2 3">NL1</strain>
    </source>
</reference>
<evidence type="ECO:0000313" key="2">
    <source>
        <dbReference type="EMBL" id="OWP01839.1"/>
    </source>
</evidence>
<keyword evidence="3" id="KW-1185">Reference proteome</keyword>
<feature type="compositionally biased region" description="Low complexity" evidence="1">
    <location>
        <begin position="52"/>
        <end position="69"/>
    </location>
</feature>
<dbReference type="EMBL" id="MZNU01000257">
    <property type="protein sequence ID" value="OWP01839.1"/>
    <property type="molecule type" value="Genomic_DNA"/>
</dbReference>
<dbReference type="InParanoid" id="A0A218Z1B6"/>
<proteinExistence type="predicted"/>
<feature type="region of interest" description="Disordered" evidence="1">
    <location>
        <begin position="1"/>
        <end position="69"/>
    </location>
</feature>
<comment type="caution">
    <text evidence="2">The sequence shown here is derived from an EMBL/GenBank/DDBJ whole genome shotgun (WGS) entry which is preliminary data.</text>
</comment>
<name>A0A218Z1B6_9HELO</name>
<organism evidence="2 3">
    <name type="scientific">Diplocarpon coronariae</name>
    <dbReference type="NCBI Taxonomy" id="2795749"/>
    <lineage>
        <taxon>Eukaryota</taxon>
        <taxon>Fungi</taxon>
        <taxon>Dikarya</taxon>
        <taxon>Ascomycota</taxon>
        <taxon>Pezizomycotina</taxon>
        <taxon>Leotiomycetes</taxon>
        <taxon>Helotiales</taxon>
        <taxon>Drepanopezizaceae</taxon>
        <taxon>Diplocarpon</taxon>
    </lineage>
</organism>
<dbReference type="AlphaFoldDB" id="A0A218Z1B6"/>
<evidence type="ECO:0000313" key="3">
    <source>
        <dbReference type="Proteomes" id="UP000242519"/>
    </source>
</evidence>
<gene>
    <name evidence="2" type="ORF">B2J93_4689</name>
</gene>
<sequence length="69" mass="6957">MQHPLVHADCRSPPQDGVLSSSSSSSNPANAGRHPASMARVFGGPRRLGHQAVASSSVPVTASASPTPV</sequence>
<accession>A0A218Z1B6</accession>
<feature type="compositionally biased region" description="Basic and acidic residues" evidence="1">
    <location>
        <begin position="1"/>
        <end position="10"/>
    </location>
</feature>
<protein>
    <submittedName>
        <fullName evidence="2">Uncharacterized protein</fullName>
    </submittedName>
</protein>
<evidence type="ECO:0000256" key="1">
    <source>
        <dbReference type="SAM" id="MobiDB-lite"/>
    </source>
</evidence>